<feature type="transmembrane region" description="Helical" evidence="2">
    <location>
        <begin position="313"/>
        <end position="334"/>
    </location>
</feature>
<protein>
    <recommendedName>
        <fullName evidence="5">Integral membrane protein</fullName>
    </recommendedName>
</protein>
<feature type="transmembrane region" description="Helical" evidence="2">
    <location>
        <begin position="435"/>
        <end position="462"/>
    </location>
</feature>
<evidence type="ECO:0008006" key="5">
    <source>
        <dbReference type="Google" id="ProtNLM"/>
    </source>
</evidence>
<keyword evidence="2" id="KW-0812">Transmembrane</keyword>
<keyword evidence="2" id="KW-0472">Membrane</keyword>
<dbReference type="Proteomes" id="UP000054804">
    <property type="component" value="Unassembled WGS sequence"/>
</dbReference>
<comment type="caution">
    <text evidence="3">The sequence shown here is derived from an EMBL/GenBank/DDBJ whole genome shotgun (WGS) entry which is preliminary data.</text>
</comment>
<feature type="transmembrane region" description="Helical" evidence="2">
    <location>
        <begin position="369"/>
        <end position="388"/>
    </location>
</feature>
<dbReference type="EMBL" id="LOCL01000031">
    <property type="protein sequence ID" value="KUF18263.1"/>
    <property type="molecule type" value="Genomic_DNA"/>
</dbReference>
<dbReference type="STRING" id="1765722.AT728_25195"/>
<feature type="transmembrane region" description="Helical" evidence="2">
    <location>
        <begin position="287"/>
        <end position="306"/>
    </location>
</feature>
<feature type="transmembrane region" description="Helical" evidence="2">
    <location>
        <begin position="70"/>
        <end position="91"/>
    </location>
</feature>
<proteinExistence type="predicted"/>
<keyword evidence="4" id="KW-1185">Reference proteome</keyword>
<organism evidence="3 4">
    <name type="scientific">Streptomyces silvensis</name>
    <dbReference type="NCBI Taxonomy" id="1765722"/>
    <lineage>
        <taxon>Bacteria</taxon>
        <taxon>Bacillati</taxon>
        <taxon>Actinomycetota</taxon>
        <taxon>Actinomycetes</taxon>
        <taxon>Kitasatosporales</taxon>
        <taxon>Streptomycetaceae</taxon>
        <taxon>Streptomyces</taxon>
    </lineage>
</organism>
<dbReference type="OrthoDB" id="4350291at2"/>
<evidence type="ECO:0000313" key="3">
    <source>
        <dbReference type="EMBL" id="KUF18263.1"/>
    </source>
</evidence>
<keyword evidence="2" id="KW-1133">Transmembrane helix</keyword>
<dbReference type="AlphaFoldDB" id="A0A0W7X680"/>
<feature type="region of interest" description="Disordered" evidence="1">
    <location>
        <begin position="473"/>
        <end position="501"/>
    </location>
</feature>
<feature type="region of interest" description="Disordered" evidence="1">
    <location>
        <begin position="1"/>
        <end position="35"/>
    </location>
</feature>
<sequence length="501" mass="53588">MRDAGRNLPHGGRGGVTPMAHEETPGDGPHGPDTADRAELARLRAEVARLRERAGTARQRKARTHALRRALAALLIALAALCAVTSVVGVWGARTTLDTDRWVATVGPLPADQDVNAALSAYVTREVFDRVDVEQRVREALPERASFLAAPVSKAARDHLRDMISALLGSDRFEDLWRATNRLAHERAVALLENRRQDVRVEGDTVTLDLLPLINNTLAALEQRLPTLFDKKLDLPTLSSGEIPPGLHDRIEQALGVSLPDDFGQIRLYNRHELGQLQEMVLLFKRAVVGLVIGVPLLLGVALWISPNRRRTLLQLGLWLVVTVTVLTSVLRGVREQILGQVMPGVYREGVRAALWTVFTTLRERGDQLLWLGAAVAAVAYLVGPGRLPVAVRAHTVRGARAAGGLASRAGRRLSTGAGPLPWVRAHADTLRTAGVVVAALVALLLSSWAGLLAVAVVLTAYEVAVTLLARGGSPPAGEARPGDGSETGAPPVGPQHGGTA</sequence>
<name>A0A0W7X680_9ACTN</name>
<gene>
    <name evidence="3" type="ORF">AT728_25195</name>
</gene>
<evidence type="ECO:0000256" key="2">
    <source>
        <dbReference type="SAM" id="Phobius"/>
    </source>
</evidence>
<accession>A0A0W7X680</accession>
<evidence type="ECO:0000313" key="4">
    <source>
        <dbReference type="Proteomes" id="UP000054804"/>
    </source>
</evidence>
<reference evidence="3 4" key="1">
    <citation type="submission" date="2015-12" db="EMBL/GenBank/DDBJ databases">
        <title>Draft genome sequence of Streptomyces silvensis ATCC 53525, a producer of novel hormone antagonists.</title>
        <authorList>
            <person name="Johnston C.W."/>
            <person name="Li Y."/>
            <person name="Magarvey N.A."/>
        </authorList>
    </citation>
    <scope>NUCLEOTIDE SEQUENCE [LARGE SCALE GENOMIC DNA]</scope>
    <source>
        <strain evidence="3 4">ATCC 53525</strain>
    </source>
</reference>
<evidence type="ECO:0000256" key="1">
    <source>
        <dbReference type="SAM" id="MobiDB-lite"/>
    </source>
</evidence>